<dbReference type="PANTHER" id="PTHR31290">
    <property type="entry name" value="UV-DAMAGE ENDONUCLEASE"/>
    <property type="match status" value="1"/>
</dbReference>
<dbReference type="Gene3D" id="3.40.50.1000">
    <property type="entry name" value="HAD superfamily/HAD-like"/>
    <property type="match status" value="1"/>
</dbReference>
<dbReference type="InterPro" id="IPR023214">
    <property type="entry name" value="HAD_sf"/>
</dbReference>
<dbReference type="STRING" id="45235.A0A2K3QN70"/>
<keyword evidence="2" id="KW-0234">DNA repair</keyword>
<dbReference type="GO" id="GO:0043504">
    <property type="term" value="P:mitochondrial DNA repair"/>
    <property type="evidence" value="ECO:0007669"/>
    <property type="project" value="TreeGrafter"/>
</dbReference>
<dbReference type="Gene3D" id="3.40.1110.10">
    <property type="entry name" value="Calcium-transporting ATPase, cytoplasmic domain N"/>
    <property type="match status" value="1"/>
</dbReference>
<dbReference type="NCBIfam" id="TIGR00629">
    <property type="entry name" value="uvde"/>
    <property type="match status" value="1"/>
</dbReference>
<comment type="caution">
    <text evidence="3">The sequence shown here is derived from an EMBL/GenBank/DDBJ whole genome shotgun (WGS) entry which is preliminary data.</text>
</comment>
<organism evidence="3 4">
    <name type="scientific">Tolypocladium capitatum</name>
    <dbReference type="NCBI Taxonomy" id="45235"/>
    <lineage>
        <taxon>Eukaryota</taxon>
        <taxon>Fungi</taxon>
        <taxon>Dikarya</taxon>
        <taxon>Ascomycota</taxon>
        <taxon>Pezizomycotina</taxon>
        <taxon>Sordariomycetes</taxon>
        <taxon>Hypocreomycetidae</taxon>
        <taxon>Hypocreales</taxon>
        <taxon>Ophiocordycipitaceae</taxon>
        <taxon>Tolypocladium</taxon>
    </lineage>
</organism>
<dbReference type="Proteomes" id="UP000236621">
    <property type="component" value="Unassembled WGS sequence"/>
</dbReference>
<dbReference type="GO" id="GO:0009411">
    <property type="term" value="P:response to UV"/>
    <property type="evidence" value="ECO:0007669"/>
    <property type="project" value="InterPro"/>
</dbReference>
<dbReference type="InterPro" id="IPR036412">
    <property type="entry name" value="HAD-like_sf"/>
</dbReference>
<evidence type="ECO:0000313" key="4">
    <source>
        <dbReference type="Proteomes" id="UP000236621"/>
    </source>
</evidence>
<accession>A0A2K3QN70</accession>
<dbReference type="Pfam" id="PF03851">
    <property type="entry name" value="UvdE"/>
    <property type="match status" value="1"/>
</dbReference>
<name>A0A2K3QN70_9HYPO</name>
<dbReference type="GO" id="GO:0004519">
    <property type="term" value="F:endonuclease activity"/>
    <property type="evidence" value="ECO:0007669"/>
    <property type="project" value="InterPro"/>
</dbReference>
<dbReference type="Pfam" id="PF13246">
    <property type="entry name" value="Cation_ATPase"/>
    <property type="match status" value="1"/>
</dbReference>
<dbReference type="PRINTS" id="PR00119">
    <property type="entry name" value="CATATPASE"/>
</dbReference>
<evidence type="ECO:0000256" key="1">
    <source>
        <dbReference type="ARBA" id="ARBA00022763"/>
    </source>
</evidence>
<gene>
    <name evidence="3" type="ORF">TCAP_01111</name>
</gene>
<keyword evidence="1" id="KW-0227">DNA damage</keyword>
<dbReference type="SUPFAM" id="SSF81660">
    <property type="entry name" value="Metal cation-transporting ATPase, ATP-binding domain N"/>
    <property type="match status" value="1"/>
</dbReference>
<dbReference type="PANTHER" id="PTHR31290:SF5">
    <property type="entry name" value="UV-DAMAGE ENDONUCLEASE"/>
    <property type="match status" value="1"/>
</dbReference>
<dbReference type="GO" id="GO:0005634">
    <property type="term" value="C:nucleus"/>
    <property type="evidence" value="ECO:0007669"/>
    <property type="project" value="TreeGrafter"/>
</dbReference>
<keyword evidence="4" id="KW-1185">Reference proteome</keyword>
<dbReference type="SUPFAM" id="SSF56784">
    <property type="entry name" value="HAD-like"/>
    <property type="match status" value="1"/>
</dbReference>
<dbReference type="GO" id="GO:0000166">
    <property type="term" value="F:nucleotide binding"/>
    <property type="evidence" value="ECO:0007669"/>
    <property type="project" value="InterPro"/>
</dbReference>
<dbReference type="EMBL" id="NRSZ01000180">
    <property type="protein sequence ID" value="PNY28974.1"/>
    <property type="molecule type" value="Genomic_DNA"/>
</dbReference>
<dbReference type="GO" id="GO:0006289">
    <property type="term" value="P:nucleotide-excision repair"/>
    <property type="evidence" value="ECO:0007669"/>
    <property type="project" value="InterPro"/>
</dbReference>
<dbReference type="GO" id="GO:0005739">
    <property type="term" value="C:mitochondrion"/>
    <property type="evidence" value="ECO:0007669"/>
    <property type="project" value="TreeGrafter"/>
</dbReference>
<sequence length="464" mass="51249">MTAGTKRVVQRHVIVRNLKSLEALGAVSNICSDKTGTLAQGNVIVKMAWIPGRGTYSPFNRTVGELGLREAQPKDINFYGHGGDVDAINGEELVGKDATLREYLNVASLANLTSVNQVNGEWHGRVDPTEIAIQVFASRFNWNRLRLSTGENAQWHRIAEFLFDSDVKKMSVIFENKETNKQWLFTKGAVERVLISCPRYAVGDNIEEFGQDFRDDALRNMEAMAHLGLRVLALTGRTDVPHVKENEAELDGGKFEQDLVFRGSIGLCDPPRPESAPSVKRCHEAGVSVHMLTGDHPETAHAISLEVGILPKRMNETAADVAKTMVMAHTSSGLQHIGLANARDIIKMIRWNDKYDIRFMKLSSDMFPFASHAAYDYKLAPFASKALAEAGRLAAELGHRVTTHPGQFTQIASPRKEVIVAAVRDLEYHNEMLSLLKLPGQPDRDAVMIMHIGGAYGDKAATLD</sequence>
<protein>
    <submittedName>
        <fullName evidence="3">Sodium transport ATPase 2</fullName>
    </submittedName>
</protein>
<proteinExistence type="predicted"/>
<dbReference type="Gene3D" id="1.20.1110.10">
    <property type="entry name" value="Calcium-transporting ATPase, transmembrane domain"/>
    <property type="match status" value="1"/>
</dbReference>
<dbReference type="InterPro" id="IPR023299">
    <property type="entry name" value="ATPase_P-typ_cyto_dom_N"/>
</dbReference>
<dbReference type="Gene3D" id="3.20.20.150">
    <property type="entry name" value="Divalent-metal-dependent TIM barrel enzymes"/>
    <property type="match status" value="1"/>
</dbReference>
<reference evidence="3 4" key="1">
    <citation type="submission" date="2017-08" db="EMBL/GenBank/DDBJ databases">
        <title>Harnessing the power of phylogenomics to disentangle the directionality and signatures of interkingdom host jumping in the parasitic fungal genus Tolypocladium.</title>
        <authorList>
            <person name="Quandt C.A."/>
            <person name="Patterson W."/>
            <person name="Spatafora J.W."/>
        </authorList>
    </citation>
    <scope>NUCLEOTIDE SEQUENCE [LARGE SCALE GENOMIC DNA]</scope>
    <source>
        <strain evidence="3 4">CBS 113982</strain>
    </source>
</reference>
<dbReference type="AlphaFoldDB" id="A0A2K3QN70"/>
<evidence type="ECO:0000256" key="2">
    <source>
        <dbReference type="ARBA" id="ARBA00023204"/>
    </source>
</evidence>
<evidence type="ECO:0000313" key="3">
    <source>
        <dbReference type="EMBL" id="PNY28974.1"/>
    </source>
</evidence>
<dbReference type="OrthoDB" id="3352408at2759"/>
<dbReference type="InterPro" id="IPR004601">
    <property type="entry name" value="UvdE"/>
</dbReference>